<evidence type="ECO:0000256" key="3">
    <source>
        <dbReference type="ARBA" id="ARBA00023797"/>
    </source>
</evidence>
<dbReference type="PANTHER" id="PTHR19384">
    <property type="entry name" value="NITRIC OXIDE SYNTHASE-RELATED"/>
    <property type="match status" value="1"/>
</dbReference>
<organism evidence="7 8">
    <name type="scientific">Xanthobacter autotrophicus (strain ATCC BAA-1158 / Py2)</name>
    <dbReference type="NCBI Taxonomy" id="78245"/>
    <lineage>
        <taxon>Bacteria</taxon>
        <taxon>Pseudomonadati</taxon>
        <taxon>Pseudomonadota</taxon>
        <taxon>Alphaproteobacteria</taxon>
        <taxon>Hyphomicrobiales</taxon>
        <taxon>Xanthobacteraceae</taxon>
        <taxon>Xanthobacter</taxon>
    </lineage>
</organism>
<dbReference type="PROSITE" id="PS51384">
    <property type="entry name" value="FAD_FR"/>
    <property type="match status" value="1"/>
</dbReference>
<dbReference type="PhylomeDB" id="A7IQ69"/>
<dbReference type="PROSITE" id="PS50902">
    <property type="entry name" value="FLAVODOXIN_LIKE"/>
    <property type="match status" value="1"/>
</dbReference>
<reference evidence="7 8" key="1">
    <citation type="submission" date="2007-07" db="EMBL/GenBank/DDBJ databases">
        <title>Complete sequence of plasmid pXAUT01 of Xanthobacter autotrophicus Py2.</title>
        <authorList>
            <consortium name="US DOE Joint Genome Institute"/>
            <person name="Copeland A."/>
            <person name="Lucas S."/>
            <person name="Lapidus A."/>
            <person name="Barry K."/>
            <person name="Glavina del Rio T."/>
            <person name="Hammon N."/>
            <person name="Israni S."/>
            <person name="Dalin E."/>
            <person name="Tice H."/>
            <person name="Pitluck S."/>
            <person name="Sims D."/>
            <person name="Brettin T."/>
            <person name="Bruce D."/>
            <person name="Detter J.C."/>
            <person name="Han C."/>
            <person name="Tapia R."/>
            <person name="Brainard J."/>
            <person name="Schmutz J."/>
            <person name="Larimer F."/>
            <person name="Land M."/>
            <person name="Hauser L."/>
            <person name="Kyrpides N."/>
            <person name="Kim E."/>
            <person name="Ensigns S.A."/>
            <person name="Richardson P."/>
        </authorList>
    </citation>
    <scope>NUCLEOTIDE SEQUENCE [LARGE SCALE GENOMIC DNA]</scope>
    <source>
        <strain evidence="8">ATCC BAA-1158 / Py2</strain>
        <plasmid evidence="8">Plasmid pXAUT01</plasmid>
    </source>
</reference>
<feature type="domain" description="FAD-binding FR-type" evidence="6">
    <location>
        <begin position="481"/>
        <end position="592"/>
    </location>
</feature>
<dbReference type="SUPFAM" id="SSF52343">
    <property type="entry name" value="Ferredoxin reductase-like, C-terminal NADP-linked domain"/>
    <property type="match status" value="1"/>
</dbReference>
<feature type="transmembrane region" description="Helical" evidence="4">
    <location>
        <begin position="286"/>
        <end position="312"/>
    </location>
</feature>
<dbReference type="InterPro" id="IPR017938">
    <property type="entry name" value="Riboflavin_synthase-like_b-brl"/>
</dbReference>
<dbReference type="GO" id="GO:0005829">
    <property type="term" value="C:cytosol"/>
    <property type="evidence" value="ECO:0007669"/>
    <property type="project" value="TreeGrafter"/>
</dbReference>
<keyword evidence="8" id="KW-1185">Reference proteome</keyword>
<dbReference type="eggNOG" id="COG0369">
    <property type="taxonomic scope" value="Bacteria"/>
</dbReference>
<dbReference type="GO" id="GO:0050660">
    <property type="term" value="F:flavin adenine dinucleotide binding"/>
    <property type="evidence" value="ECO:0007669"/>
    <property type="project" value="TreeGrafter"/>
</dbReference>
<dbReference type="AlphaFoldDB" id="A7IQ69"/>
<dbReference type="Proteomes" id="UP000002417">
    <property type="component" value="Plasmid pXAUT01"/>
</dbReference>
<dbReference type="Pfam" id="PF03929">
    <property type="entry name" value="PepSY_TM"/>
    <property type="match status" value="1"/>
</dbReference>
<dbReference type="InterPro" id="IPR029039">
    <property type="entry name" value="Flavoprotein-like_sf"/>
</dbReference>
<evidence type="ECO:0000256" key="1">
    <source>
        <dbReference type="ARBA" id="ARBA00022630"/>
    </source>
</evidence>
<dbReference type="SUPFAM" id="SSF52218">
    <property type="entry name" value="Flavoproteins"/>
    <property type="match status" value="1"/>
</dbReference>
<dbReference type="InterPro" id="IPR039261">
    <property type="entry name" value="FNR_nucleotide-bd"/>
</dbReference>
<dbReference type="CDD" id="cd06201">
    <property type="entry name" value="SiR_like2"/>
    <property type="match status" value="1"/>
</dbReference>
<dbReference type="Pfam" id="PF00258">
    <property type="entry name" value="Flavodoxin_1"/>
    <property type="match status" value="1"/>
</dbReference>
<dbReference type="GO" id="GO:0004783">
    <property type="term" value="F:sulfite reductase (NADPH) activity"/>
    <property type="evidence" value="ECO:0007669"/>
    <property type="project" value="TreeGrafter"/>
</dbReference>
<feature type="transmembrane region" description="Helical" evidence="4">
    <location>
        <begin position="168"/>
        <end position="188"/>
    </location>
</feature>
<proteinExistence type="predicted"/>
<dbReference type="PANTHER" id="PTHR19384:SF17">
    <property type="entry name" value="NADPH--CYTOCHROME P450 REDUCTASE"/>
    <property type="match status" value="1"/>
</dbReference>
<evidence type="ECO:0000313" key="7">
    <source>
        <dbReference type="EMBL" id="ABS70165.1"/>
    </source>
</evidence>
<geneLocation type="plasmid" evidence="7 8">
    <name>pXAUT01</name>
</geneLocation>
<dbReference type="SUPFAM" id="SSF63380">
    <property type="entry name" value="Riboflavin synthase domain-like"/>
    <property type="match status" value="1"/>
</dbReference>
<protein>
    <recommendedName>
        <fullName evidence="3">NADPH--hemoprotein reductase</fullName>
        <ecNumber evidence="3">1.6.2.4</ecNumber>
    </recommendedName>
</protein>
<evidence type="ECO:0000259" key="6">
    <source>
        <dbReference type="PROSITE" id="PS51384"/>
    </source>
</evidence>
<sequence length="730" mass="76019">MLRRLHGLPGIALALALAVTALTGAVLSVQPALDRAAAPAIPAASSVADLAAQVAARHPGVSAIRLRADGSLTAAFDDGDTRGVERIDPATGAGLGPYAVSETTRFFTNLHRSFLAGDAGRVAAAIGALAMLGVSVSGLMLLARRLGGAGALLRPIRGTPAQRWHGELGRLAAVGLIMSSLTGLWMWAGTFGLLPETTGANSAVAASGGAPAPVGTLTGLRALKLKDLRELTFPDPAGPADVFTLVTADGERLVDAATGATLAMTPATALERMNDLVRMLHTGRGAWVLGLLLGLASAAVPVLAATGFALWLRRRAARPRISANVPVRRADTVILVGSEGNSTWGFAGTLHTALVAAGHKVHTAAMNDVTAAHLSAPRVLVLAATYGEGTAPQSAKHFLSRLAGLPGQPAVAVLGFGDRSFPHFCRFARAVADALEARGCPQLLPMKRIDRRSAQEFAQWGRDLGGALGHDLVLTHVAEPPKTMPLVLAGRELYGEAVGAPVAILRFQAPADPRTGAPGRLPTFEAGDLVGIVPPGDYMPRFYSLASSTRDGVLEICVRLRADGLCSTFLHELAPGASIDAFIRENPAFRPAKGRGPLILIGAGAGIGPLAGFVRANAAGRPVHLYWGGRSAASDFLYEHELAQHLAERRLTTLRTAFSRDPEGSAYVQDRIAADAPRLRELVKQGAQILVCGGRDMAEAVTRALEPVVRPLGLDLPALKSSGRYVEDVY</sequence>
<dbReference type="GO" id="GO:0010181">
    <property type="term" value="F:FMN binding"/>
    <property type="evidence" value="ECO:0007669"/>
    <property type="project" value="InterPro"/>
</dbReference>
<dbReference type="Gene3D" id="3.40.50.80">
    <property type="entry name" value="Nucleotide-binding domain of ferredoxin-NADP reductase (FNR) module"/>
    <property type="match status" value="1"/>
</dbReference>
<dbReference type="InterPro" id="IPR001709">
    <property type="entry name" value="Flavoprot_Pyr_Nucl_cyt_Rdtase"/>
</dbReference>
<keyword evidence="4" id="KW-1133">Transmembrane helix</keyword>
<name>A7IQ69_XANP2</name>
<dbReference type="InterPro" id="IPR008254">
    <property type="entry name" value="Flavodoxin/NO_synth"/>
</dbReference>
<gene>
    <name evidence="7" type="ordered locus">Xaut_4965</name>
</gene>
<dbReference type="EC" id="1.6.2.4" evidence="3"/>
<dbReference type="OrthoDB" id="9816402at2"/>
<keyword evidence="1" id="KW-0285">Flavoprotein</keyword>
<dbReference type="Gene3D" id="2.40.30.10">
    <property type="entry name" value="Translation factors"/>
    <property type="match status" value="1"/>
</dbReference>
<dbReference type="KEGG" id="xau:Xaut_4965"/>
<keyword evidence="4" id="KW-0812">Transmembrane</keyword>
<keyword evidence="7" id="KW-0614">Plasmid</keyword>
<dbReference type="InterPro" id="IPR005625">
    <property type="entry name" value="PepSY-ass_TM"/>
</dbReference>
<keyword evidence="4" id="KW-0472">Membrane</keyword>
<dbReference type="HOGENOM" id="CLU_001570_17_4_5"/>
<dbReference type="Pfam" id="PF00175">
    <property type="entry name" value="NAD_binding_1"/>
    <property type="match status" value="1"/>
</dbReference>
<dbReference type="PRINTS" id="PR00371">
    <property type="entry name" value="FPNCR"/>
</dbReference>
<evidence type="ECO:0000259" key="5">
    <source>
        <dbReference type="PROSITE" id="PS50902"/>
    </source>
</evidence>
<dbReference type="Gene3D" id="3.40.50.360">
    <property type="match status" value="1"/>
</dbReference>
<dbReference type="eggNOG" id="COG3182">
    <property type="taxonomic scope" value="Bacteria"/>
</dbReference>
<feature type="domain" description="Flavodoxin-like" evidence="5">
    <location>
        <begin position="332"/>
        <end position="465"/>
    </location>
</feature>
<dbReference type="EMBL" id="CP000782">
    <property type="protein sequence ID" value="ABS70165.1"/>
    <property type="molecule type" value="Genomic_DNA"/>
</dbReference>
<dbReference type="InterPro" id="IPR017927">
    <property type="entry name" value="FAD-bd_FR_type"/>
</dbReference>
<feature type="transmembrane region" description="Helical" evidence="4">
    <location>
        <begin position="122"/>
        <end position="147"/>
    </location>
</feature>
<keyword evidence="2" id="KW-0288">FMN</keyword>
<evidence type="ECO:0000256" key="2">
    <source>
        <dbReference type="ARBA" id="ARBA00022643"/>
    </source>
</evidence>
<accession>A7IQ69</accession>
<dbReference type="InterPro" id="IPR001433">
    <property type="entry name" value="OxRdtase_FAD/NAD-bd"/>
</dbReference>
<evidence type="ECO:0000313" key="8">
    <source>
        <dbReference type="Proteomes" id="UP000002417"/>
    </source>
</evidence>
<evidence type="ECO:0000256" key="4">
    <source>
        <dbReference type="SAM" id="Phobius"/>
    </source>
</evidence>